<reference evidence="4" key="1">
    <citation type="submission" date="2025-08" db="UniProtKB">
        <authorList>
            <consortium name="Ensembl"/>
        </authorList>
    </citation>
    <scope>IDENTIFICATION</scope>
</reference>
<dbReference type="InterPro" id="IPR036318">
    <property type="entry name" value="FAD-bd_PCMH-like_sf"/>
</dbReference>
<dbReference type="Gene3D" id="3.30.43.10">
    <property type="entry name" value="Uridine Diphospho-n-acetylenolpyruvylglucosamine Reductase, domain 2"/>
    <property type="match status" value="1"/>
</dbReference>
<dbReference type="GO" id="GO:0005739">
    <property type="term" value="C:mitochondrion"/>
    <property type="evidence" value="ECO:0007669"/>
    <property type="project" value="TreeGrafter"/>
</dbReference>
<proteinExistence type="predicted"/>
<dbReference type="Pfam" id="PF01565">
    <property type="entry name" value="FAD_binding_4"/>
    <property type="match status" value="1"/>
</dbReference>
<keyword evidence="5" id="KW-1185">Reference proteome</keyword>
<reference evidence="4" key="2">
    <citation type="submission" date="2025-09" db="UniProtKB">
        <authorList>
            <consortium name="Ensembl"/>
        </authorList>
    </citation>
    <scope>IDENTIFICATION</scope>
</reference>
<dbReference type="InterPro" id="IPR051264">
    <property type="entry name" value="FAD-oxidored/transferase_4"/>
</dbReference>
<dbReference type="GO" id="GO:0016491">
    <property type="term" value="F:oxidoreductase activity"/>
    <property type="evidence" value="ECO:0007669"/>
    <property type="project" value="UniProtKB-KW"/>
</dbReference>
<dbReference type="InterPro" id="IPR006094">
    <property type="entry name" value="Oxid_FAD_bind_N"/>
</dbReference>
<dbReference type="SUPFAM" id="SSF56176">
    <property type="entry name" value="FAD-binding/transporter-associated domain-like"/>
    <property type="match status" value="1"/>
</dbReference>
<evidence type="ECO:0000256" key="1">
    <source>
        <dbReference type="ARBA" id="ARBA00001974"/>
    </source>
</evidence>
<dbReference type="PANTHER" id="PTHR43716">
    <property type="entry name" value="D-2-HYDROXYGLUTARATE DEHYDROGENASE, MITOCHONDRIAL"/>
    <property type="match status" value="1"/>
</dbReference>
<dbReference type="GO" id="GO:0071949">
    <property type="term" value="F:FAD binding"/>
    <property type="evidence" value="ECO:0007669"/>
    <property type="project" value="InterPro"/>
</dbReference>
<name>A0A8D0KSZ3_STROC</name>
<dbReference type="Proteomes" id="UP000694551">
    <property type="component" value="Unplaced"/>
</dbReference>
<feature type="domain" description="FAD-binding PCMH-type" evidence="3">
    <location>
        <begin position="93"/>
        <end position="227"/>
    </location>
</feature>
<comment type="cofactor">
    <cofactor evidence="1">
        <name>FAD</name>
        <dbReference type="ChEBI" id="CHEBI:57692"/>
    </cofactor>
</comment>
<sequence length="227" mass="25397">FAPPTPLPRPEGCVRLPCPGWGLAGGWSEALRDGCPPTPGEVMLTSERYRVRRLPFSRVCDSDVAFFERMMPGRVITNPEELKPFNVDWLKSVRGCSKLMLKPQTTAEVSQILRYCYERNLAVNPQGGNTGLVGGSVPVFDEIILSTVLMNRIISFDKVWLRLGETQRVLGGAGLSHRWQCGHKCWRLTALEIRVSARDGARPGSGKASTWQFSSVFKPLLRLREDR</sequence>
<dbReference type="InterPro" id="IPR016166">
    <property type="entry name" value="FAD-bd_PCMH"/>
</dbReference>
<dbReference type="PROSITE" id="PS51387">
    <property type="entry name" value="FAD_PCMH"/>
    <property type="match status" value="1"/>
</dbReference>
<evidence type="ECO:0000313" key="5">
    <source>
        <dbReference type="Proteomes" id="UP000694551"/>
    </source>
</evidence>
<dbReference type="InterPro" id="IPR016167">
    <property type="entry name" value="FAD-bd_PCMH_sub1"/>
</dbReference>
<keyword evidence="2" id="KW-0560">Oxidoreductase</keyword>
<protein>
    <submittedName>
        <fullName evidence="4">D-2-hydroxyglutarate dehydrogenase</fullName>
    </submittedName>
</protein>
<dbReference type="AlphaFoldDB" id="A0A8D0KSZ3"/>
<accession>A0A8D0KSZ3</accession>
<dbReference type="Ensembl" id="ENSSOCT00000007566.1">
    <property type="protein sequence ID" value="ENSSOCP00000007381.1"/>
    <property type="gene ID" value="ENSSOCG00000005589.1"/>
</dbReference>
<organism evidence="4 5">
    <name type="scientific">Strix occidentalis caurina</name>
    <name type="common">northern spotted owl</name>
    <dbReference type="NCBI Taxonomy" id="311401"/>
    <lineage>
        <taxon>Eukaryota</taxon>
        <taxon>Metazoa</taxon>
        <taxon>Chordata</taxon>
        <taxon>Craniata</taxon>
        <taxon>Vertebrata</taxon>
        <taxon>Euteleostomi</taxon>
        <taxon>Archelosauria</taxon>
        <taxon>Archosauria</taxon>
        <taxon>Dinosauria</taxon>
        <taxon>Saurischia</taxon>
        <taxon>Theropoda</taxon>
        <taxon>Coelurosauria</taxon>
        <taxon>Aves</taxon>
        <taxon>Neognathae</taxon>
        <taxon>Neoaves</taxon>
        <taxon>Telluraves</taxon>
        <taxon>Strigiformes</taxon>
        <taxon>Strigidae</taxon>
        <taxon>Strix</taxon>
    </lineage>
</organism>
<evidence type="ECO:0000259" key="3">
    <source>
        <dbReference type="PROSITE" id="PS51387"/>
    </source>
</evidence>
<evidence type="ECO:0000256" key="2">
    <source>
        <dbReference type="ARBA" id="ARBA00023002"/>
    </source>
</evidence>
<dbReference type="PANTHER" id="PTHR43716:SF1">
    <property type="entry name" value="D-2-HYDROXYGLUTARATE DEHYDROGENASE, MITOCHONDRIAL"/>
    <property type="match status" value="1"/>
</dbReference>
<dbReference type="FunFam" id="3.30.43.10:FF:000002">
    <property type="entry name" value="D-2-hydroxyglutarate dehydrogenase, mitochondrial"/>
    <property type="match status" value="1"/>
</dbReference>
<evidence type="ECO:0000313" key="4">
    <source>
        <dbReference type="Ensembl" id="ENSSOCP00000007381.1"/>
    </source>
</evidence>